<feature type="compositionally biased region" description="Low complexity" evidence="1">
    <location>
        <begin position="428"/>
        <end position="454"/>
    </location>
</feature>
<dbReference type="EMBL" id="LSYV01000111">
    <property type="protein sequence ID" value="KXZ42918.1"/>
    <property type="molecule type" value="Genomic_DNA"/>
</dbReference>
<dbReference type="PANTHER" id="PTHR23099">
    <property type="entry name" value="TRANSCRIPTIONAL REGULATOR"/>
    <property type="match status" value="1"/>
</dbReference>
<dbReference type="AlphaFoldDB" id="A0A150FZA7"/>
<dbReference type="STRING" id="33097.A0A150FZA7"/>
<gene>
    <name evidence="4" type="ORF">GPECTOR_111g251</name>
</gene>
<keyword evidence="2" id="KW-0732">Signal</keyword>
<feature type="chain" id="PRO_5007561834" description="SprT-like domain-containing protein" evidence="2">
    <location>
        <begin position="27"/>
        <end position="692"/>
    </location>
</feature>
<accession>A0A150FZA7</accession>
<dbReference type="SMART" id="SM00731">
    <property type="entry name" value="SprT"/>
    <property type="match status" value="1"/>
</dbReference>
<feature type="region of interest" description="Disordered" evidence="1">
    <location>
        <begin position="361"/>
        <end position="395"/>
    </location>
</feature>
<comment type="caution">
    <text evidence="4">The sequence shown here is derived from an EMBL/GenBank/DDBJ whole genome shotgun (WGS) entry which is preliminary data.</text>
</comment>
<name>A0A150FZA7_GONPE</name>
<feature type="compositionally biased region" description="Low complexity" evidence="1">
    <location>
        <begin position="377"/>
        <end position="395"/>
    </location>
</feature>
<proteinExistence type="predicted"/>
<dbReference type="Proteomes" id="UP000075714">
    <property type="component" value="Unassembled WGS sequence"/>
</dbReference>
<dbReference type="InterPro" id="IPR006640">
    <property type="entry name" value="SprT-like_domain"/>
</dbReference>
<reference evidence="5" key="1">
    <citation type="journal article" date="2016" name="Nat. Commun.">
        <title>The Gonium pectorale genome demonstrates co-option of cell cycle regulation during the evolution of multicellularity.</title>
        <authorList>
            <person name="Hanschen E.R."/>
            <person name="Marriage T.N."/>
            <person name="Ferris P.J."/>
            <person name="Hamaji T."/>
            <person name="Toyoda A."/>
            <person name="Fujiyama A."/>
            <person name="Neme R."/>
            <person name="Noguchi H."/>
            <person name="Minakuchi Y."/>
            <person name="Suzuki M."/>
            <person name="Kawai-Toyooka H."/>
            <person name="Smith D.R."/>
            <person name="Sparks H."/>
            <person name="Anderson J."/>
            <person name="Bakaric R."/>
            <person name="Luria V."/>
            <person name="Karger A."/>
            <person name="Kirschner M.W."/>
            <person name="Durand P.M."/>
            <person name="Michod R.E."/>
            <person name="Nozaki H."/>
            <person name="Olson B.J."/>
        </authorList>
    </citation>
    <scope>NUCLEOTIDE SEQUENCE [LARGE SCALE GENOMIC DNA]</scope>
    <source>
        <strain evidence="5">NIES-2863</strain>
    </source>
</reference>
<dbReference type="PANTHER" id="PTHR23099:SF0">
    <property type="entry name" value="GERM CELL NUCLEAR ACIDIC PROTEIN"/>
    <property type="match status" value="1"/>
</dbReference>
<evidence type="ECO:0000256" key="2">
    <source>
        <dbReference type="SAM" id="SignalP"/>
    </source>
</evidence>
<feature type="region of interest" description="Disordered" evidence="1">
    <location>
        <begin position="414"/>
        <end position="454"/>
    </location>
</feature>
<evidence type="ECO:0000256" key="1">
    <source>
        <dbReference type="SAM" id="MobiDB-lite"/>
    </source>
</evidence>
<feature type="signal peptide" evidence="2">
    <location>
        <begin position="1"/>
        <end position="26"/>
    </location>
</feature>
<feature type="domain" description="SprT-like" evidence="3">
    <location>
        <begin position="527"/>
        <end position="690"/>
    </location>
</feature>
<feature type="region of interest" description="Disordered" evidence="1">
    <location>
        <begin position="64"/>
        <end position="106"/>
    </location>
</feature>
<evidence type="ECO:0000313" key="5">
    <source>
        <dbReference type="Proteomes" id="UP000075714"/>
    </source>
</evidence>
<dbReference type="Pfam" id="PF10263">
    <property type="entry name" value="SprT-like"/>
    <property type="match status" value="1"/>
</dbReference>
<feature type="compositionally biased region" description="Low complexity" evidence="1">
    <location>
        <begin position="184"/>
        <end position="212"/>
    </location>
</feature>
<evidence type="ECO:0000259" key="3">
    <source>
        <dbReference type="SMART" id="SM00731"/>
    </source>
</evidence>
<evidence type="ECO:0000313" key="4">
    <source>
        <dbReference type="EMBL" id="KXZ42918.1"/>
    </source>
</evidence>
<feature type="compositionally biased region" description="Polar residues" evidence="1">
    <location>
        <begin position="363"/>
        <end position="376"/>
    </location>
</feature>
<keyword evidence="5" id="KW-1185">Reference proteome</keyword>
<dbReference type="GO" id="GO:0005634">
    <property type="term" value="C:nucleus"/>
    <property type="evidence" value="ECO:0007669"/>
    <property type="project" value="TreeGrafter"/>
</dbReference>
<dbReference type="GO" id="GO:0006950">
    <property type="term" value="P:response to stress"/>
    <property type="evidence" value="ECO:0007669"/>
    <property type="project" value="UniProtKB-ARBA"/>
</dbReference>
<feature type="region of interest" description="Disordered" evidence="1">
    <location>
        <begin position="121"/>
        <end position="327"/>
    </location>
</feature>
<feature type="compositionally biased region" description="Low complexity" evidence="1">
    <location>
        <begin position="262"/>
        <end position="277"/>
    </location>
</feature>
<protein>
    <recommendedName>
        <fullName evidence="3">SprT-like domain-containing protein</fullName>
    </recommendedName>
</protein>
<organism evidence="4 5">
    <name type="scientific">Gonium pectorale</name>
    <name type="common">Green alga</name>
    <dbReference type="NCBI Taxonomy" id="33097"/>
    <lineage>
        <taxon>Eukaryota</taxon>
        <taxon>Viridiplantae</taxon>
        <taxon>Chlorophyta</taxon>
        <taxon>core chlorophytes</taxon>
        <taxon>Chlorophyceae</taxon>
        <taxon>CS clade</taxon>
        <taxon>Chlamydomonadales</taxon>
        <taxon>Volvocaceae</taxon>
        <taxon>Gonium</taxon>
    </lineage>
</organism>
<sequence>MARHHTLVSGKIGILELTALLSPGAADVPAADAHDEPAPQAPWPYASGAELAALLRGLHVTDGRQGAPGAAAPASLQPRGGGASASSPPPAAVRKEEEEDDLPLAFTRSAYVPRRRRRVLEDEADSPAAALASGVRPGAAASRALPEVPPGPSPAARTASPGVKRGLFPSDGSPVQRGAGIVDAPGAGSPSGAAFGSPAGPDALAASPPAASREYVSQSGSAYGSPLEGAPSGSGAFSTPGSRGTGGASFHSPGGEGEAGEGEAPTAGEAGGSSRAPSPSPPLPTGGAGLPCPASLVPAESTTSDGVSPGASHAGPDGSKDGDGVHADAAALSAGALGPYGRNGGDGDVVVDVDVDADALPASPSSYRSAQEATSLGASAGSSAEPGAEASSSPAAAAASGAAAASVVGELLKVPRRRQRQPGRDAAGEAAAGWLSAAAGPPPDGAGASGPDAAAVAAGDQDGLMYDLYGDLLLADQLRGLSLGPGGEGYGGQPAAGGYDAAGDGDGGWERAAVEEALGLPAEEASPSLPSGSQEASAWNASVFGGRLPPDLPLVWNSRLVSTAGQVVARPELRGVTRRVAAKLDLSSRVIDSLDRLRNTLSHEMCHVAAWHIDAEYDRPHGAAWEAWCRRFESAEPDLCISRTHDYAIAYAHRWRCTGAGCGKEYGRQRNTIREGVHVCSECHRPLQYLGS</sequence>
<dbReference type="OrthoDB" id="20772at2759"/>